<dbReference type="PROSITE" id="PS50830">
    <property type="entry name" value="TNASE_3"/>
    <property type="match status" value="1"/>
</dbReference>
<gene>
    <name evidence="5" type="ORF">EDD72_12920</name>
</gene>
<dbReference type="RefSeq" id="WP_132770665.1">
    <property type="nucleotide sequence ID" value="NZ_SMAB01000029.1"/>
</dbReference>
<dbReference type="SMART" id="SM00318">
    <property type="entry name" value="SNc"/>
    <property type="match status" value="1"/>
</dbReference>
<proteinExistence type="predicted"/>
<dbReference type="PANTHER" id="PTHR12302:SF3">
    <property type="entry name" value="SERINE_THREONINE-PROTEIN KINASE 31"/>
    <property type="match status" value="1"/>
</dbReference>
<evidence type="ECO:0000256" key="1">
    <source>
        <dbReference type="ARBA" id="ARBA00022722"/>
    </source>
</evidence>
<evidence type="ECO:0000256" key="2">
    <source>
        <dbReference type="ARBA" id="ARBA00022759"/>
    </source>
</evidence>
<dbReference type="GO" id="GO:0004519">
    <property type="term" value="F:endonuclease activity"/>
    <property type="evidence" value="ECO:0007669"/>
    <property type="project" value="UniProtKB-KW"/>
</dbReference>
<evidence type="ECO:0000313" key="5">
    <source>
        <dbReference type="EMBL" id="TCS78243.1"/>
    </source>
</evidence>
<comment type="caution">
    <text evidence="5">The sequence shown here is derived from an EMBL/GenBank/DDBJ whole genome shotgun (WGS) entry which is preliminary data.</text>
</comment>
<sequence>MRKSNRLFFIIILLILTLFGCQLVSHSSQLIQAKVIRVVDGDTFVAKVEGKEEKIRLLLVDTPETVHPQKPVEPFGKEASQFTKEKLRDQTVGLEFDVQERDKYGRLLAYVYLPDGSMLNELLLEKGLAQVVVFQPNVKYVDRFREIQKKARENKVGIWSE</sequence>
<dbReference type="OrthoDB" id="4376109at2"/>
<dbReference type="InterPro" id="IPR035437">
    <property type="entry name" value="SNase_OB-fold_sf"/>
</dbReference>
<keyword evidence="1" id="KW-0540">Nuclease</keyword>
<dbReference type="GO" id="GO:0016787">
    <property type="term" value="F:hydrolase activity"/>
    <property type="evidence" value="ECO:0007669"/>
    <property type="project" value="UniProtKB-KW"/>
</dbReference>
<feature type="domain" description="TNase-like" evidence="4">
    <location>
        <begin position="29"/>
        <end position="161"/>
    </location>
</feature>
<name>A0A4R3K630_9BACI</name>
<dbReference type="Proteomes" id="UP000295788">
    <property type="component" value="Unassembled WGS sequence"/>
</dbReference>
<dbReference type="Gene3D" id="2.40.50.90">
    <property type="match status" value="1"/>
</dbReference>
<accession>A0A4R3K630</accession>
<dbReference type="AlphaFoldDB" id="A0A4R3K630"/>
<dbReference type="PROSITE" id="PS01284">
    <property type="entry name" value="TNASE_2"/>
    <property type="match status" value="1"/>
</dbReference>
<dbReference type="Pfam" id="PF00565">
    <property type="entry name" value="SNase"/>
    <property type="match status" value="1"/>
</dbReference>
<keyword evidence="6" id="KW-1185">Reference proteome</keyword>
<dbReference type="SUPFAM" id="SSF50199">
    <property type="entry name" value="Staphylococcal nuclease"/>
    <property type="match status" value="1"/>
</dbReference>
<organism evidence="5 6">
    <name type="scientific">Tepidibacillus fermentans</name>
    <dbReference type="NCBI Taxonomy" id="1281767"/>
    <lineage>
        <taxon>Bacteria</taxon>
        <taxon>Bacillati</taxon>
        <taxon>Bacillota</taxon>
        <taxon>Bacilli</taxon>
        <taxon>Bacillales</taxon>
        <taxon>Bacillaceae</taxon>
        <taxon>Tepidibacillus</taxon>
    </lineage>
</organism>
<dbReference type="GO" id="GO:0003676">
    <property type="term" value="F:nucleic acid binding"/>
    <property type="evidence" value="ECO:0007669"/>
    <property type="project" value="InterPro"/>
</dbReference>
<dbReference type="EMBL" id="SMAB01000029">
    <property type="protein sequence ID" value="TCS78243.1"/>
    <property type="molecule type" value="Genomic_DNA"/>
</dbReference>
<evidence type="ECO:0000259" key="4">
    <source>
        <dbReference type="PROSITE" id="PS50830"/>
    </source>
</evidence>
<dbReference type="PROSITE" id="PS51257">
    <property type="entry name" value="PROKAR_LIPOPROTEIN"/>
    <property type="match status" value="1"/>
</dbReference>
<dbReference type="CDD" id="cd00175">
    <property type="entry name" value="SNc"/>
    <property type="match status" value="1"/>
</dbReference>
<dbReference type="InterPro" id="IPR002071">
    <property type="entry name" value="Thermonucl_AS"/>
</dbReference>
<evidence type="ECO:0000256" key="3">
    <source>
        <dbReference type="ARBA" id="ARBA00022801"/>
    </source>
</evidence>
<dbReference type="PANTHER" id="PTHR12302">
    <property type="entry name" value="EBNA2 BINDING PROTEIN P100"/>
    <property type="match status" value="1"/>
</dbReference>
<keyword evidence="3" id="KW-0378">Hydrolase</keyword>
<protein>
    <submittedName>
        <fullName evidence="5">Micrococcal nuclease</fullName>
    </submittedName>
</protein>
<dbReference type="InterPro" id="IPR016071">
    <property type="entry name" value="Staphylococal_nuclease_OB-fold"/>
</dbReference>
<reference evidence="5 6" key="1">
    <citation type="submission" date="2019-03" db="EMBL/GenBank/DDBJ databases">
        <title>Genomic Encyclopedia of Type Strains, Phase IV (KMG-IV): sequencing the most valuable type-strain genomes for metagenomic binning, comparative biology and taxonomic classification.</title>
        <authorList>
            <person name="Goeker M."/>
        </authorList>
    </citation>
    <scope>NUCLEOTIDE SEQUENCE [LARGE SCALE GENOMIC DNA]</scope>
    <source>
        <strain evidence="5 6">DSM 23802</strain>
    </source>
</reference>
<keyword evidence="2" id="KW-0255">Endonuclease</keyword>
<evidence type="ECO:0000313" key="6">
    <source>
        <dbReference type="Proteomes" id="UP000295788"/>
    </source>
</evidence>